<keyword evidence="2" id="KW-1185">Reference proteome</keyword>
<dbReference type="AlphaFoldDB" id="A0AAE1A7E8"/>
<sequence length="170" mass="19128">MSTYADILVLITAEKVTITRYTSSVLFSSRQDTRGLVGRCHASLLVATGADGWCEVHALCLLSTLEHGRRKMMQQIYSFLPVQTDAACTRSPHPEMDPAMSGPRRKFYRTRSHLDSSRKVEKFSTAETVFKPLVFLLNSHARRWDARSLLAQQNTSHSPCYYVSRGSASL</sequence>
<evidence type="ECO:0000313" key="2">
    <source>
        <dbReference type="Proteomes" id="UP001283361"/>
    </source>
</evidence>
<protein>
    <submittedName>
        <fullName evidence="1">Uncharacterized protein</fullName>
    </submittedName>
</protein>
<dbReference type="EMBL" id="JAWDGP010002514">
    <property type="protein sequence ID" value="KAK3782350.1"/>
    <property type="molecule type" value="Genomic_DNA"/>
</dbReference>
<name>A0AAE1A7E8_9GAST</name>
<accession>A0AAE1A7E8</accession>
<evidence type="ECO:0000313" key="1">
    <source>
        <dbReference type="EMBL" id="KAK3782350.1"/>
    </source>
</evidence>
<proteinExistence type="predicted"/>
<gene>
    <name evidence="1" type="ORF">RRG08_027898</name>
</gene>
<comment type="caution">
    <text evidence="1">The sequence shown here is derived from an EMBL/GenBank/DDBJ whole genome shotgun (WGS) entry which is preliminary data.</text>
</comment>
<reference evidence="1" key="1">
    <citation type="journal article" date="2023" name="G3 (Bethesda)">
        <title>A reference genome for the long-term kleptoplast-retaining sea slug Elysia crispata morphotype clarki.</title>
        <authorList>
            <person name="Eastman K.E."/>
            <person name="Pendleton A.L."/>
            <person name="Shaikh M.A."/>
            <person name="Suttiyut T."/>
            <person name="Ogas R."/>
            <person name="Tomko P."/>
            <person name="Gavelis G."/>
            <person name="Widhalm J.R."/>
            <person name="Wisecaver J.H."/>
        </authorList>
    </citation>
    <scope>NUCLEOTIDE SEQUENCE</scope>
    <source>
        <strain evidence="1">ECLA1</strain>
    </source>
</reference>
<dbReference type="Proteomes" id="UP001283361">
    <property type="component" value="Unassembled WGS sequence"/>
</dbReference>
<organism evidence="1 2">
    <name type="scientific">Elysia crispata</name>
    <name type="common">lettuce slug</name>
    <dbReference type="NCBI Taxonomy" id="231223"/>
    <lineage>
        <taxon>Eukaryota</taxon>
        <taxon>Metazoa</taxon>
        <taxon>Spiralia</taxon>
        <taxon>Lophotrochozoa</taxon>
        <taxon>Mollusca</taxon>
        <taxon>Gastropoda</taxon>
        <taxon>Heterobranchia</taxon>
        <taxon>Euthyneura</taxon>
        <taxon>Panpulmonata</taxon>
        <taxon>Sacoglossa</taxon>
        <taxon>Placobranchoidea</taxon>
        <taxon>Plakobranchidae</taxon>
        <taxon>Elysia</taxon>
    </lineage>
</organism>